<dbReference type="Pfam" id="PF00271">
    <property type="entry name" value="Helicase_C"/>
    <property type="match status" value="1"/>
</dbReference>
<keyword evidence="2 11" id="KW-0235">DNA replication</keyword>
<protein>
    <recommendedName>
        <fullName evidence="11">Replication restart protein PriA</fullName>
    </recommendedName>
    <alternativeName>
        <fullName evidence="11">ATP-dependent DNA helicase PriA</fullName>
        <ecNumber evidence="11">5.6.2.4</ecNumber>
    </alternativeName>
    <alternativeName>
        <fullName evidence="11">DNA 3'-5' helicase PriA</fullName>
    </alternativeName>
</protein>
<dbReference type="SMART" id="SM00487">
    <property type="entry name" value="DEXDc"/>
    <property type="match status" value="1"/>
</dbReference>
<accession>A0ABX2T366</accession>
<evidence type="ECO:0000256" key="2">
    <source>
        <dbReference type="ARBA" id="ARBA00022705"/>
    </source>
</evidence>
<comment type="catalytic activity">
    <reaction evidence="11">
        <text>Couples ATP hydrolysis with the unwinding of duplex DNA by translocating in the 3'-5' direction.</text>
        <dbReference type="EC" id="5.6.2.4"/>
    </reaction>
</comment>
<evidence type="ECO:0000259" key="13">
    <source>
        <dbReference type="PROSITE" id="PS51194"/>
    </source>
</evidence>
<dbReference type="InterPro" id="IPR040498">
    <property type="entry name" value="PriA_CRR"/>
</dbReference>
<feature type="binding site" evidence="11">
    <location>
        <position position="503"/>
    </location>
    <ligand>
        <name>Zn(2+)</name>
        <dbReference type="ChEBI" id="CHEBI:29105"/>
        <label>2</label>
    </ligand>
</feature>
<feature type="domain" description="Helicase ATP-binding" evidence="12">
    <location>
        <begin position="268"/>
        <end position="434"/>
    </location>
</feature>
<keyword evidence="9 11" id="KW-0238">DNA-binding</keyword>
<dbReference type="InterPro" id="IPR005259">
    <property type="entry name" value="PriA"/>
</dbReference>
<evidence type="ECO:0000256" key="10">
    <source>
        <dbReference type="ARBA" id="ARBA00023235"/>
    </source>
</evidence>
<dbReference type="PANTHER" id="PTHR30580">
    <property type="entry name" value="PRIMOSOMAL PROTEIN N"/>
    <property type="match status" value="1"/>
</dbReference>
<dbReference type="PANTHER" id="PTHR30580:SF0">
    <property type="entry name" value="PRIMOSOMAL PROTEIN N"/>
    <property type="match status" value="1"/>
</dbReference>
<evidence type="ECO:0000313" key="14">
    <source>
        <dbReference type="EMBL" id="NYS47665.1"/>
    </source>
</evidence>
<comment type="function">
    <text evidence="11">Initiates the restart of stalled replication forks, which reloads the replicative helicase on sites other than the origin of replication. Recognizes and binds to abandoned replication forks and remodels them to uncover a helicase loading site. Promotes assembly of the primosome at these replication forks.</text>
</comment>
<dbReference type="HAMAP" id="MF_00983">
    <property type="entry name" value="PriA"/>
    <property type="match status" value="1"/>
</dbReference>
<comment type="caution">
    <text evidence="14">The sequence shown here is derived from an EMBL/GenBank/DDBJ whole genome shotgun (WGS) entry which is preliminary data.</text>
</comment>
<dbReference type="Pfam" id="PF04851">
    <property type="entry name" value="ResIII"/>
    <property type="match status" value="1"/>
</dbReference>
<feature type="binding site" evidence="11">
    <location>
        <position position="494"/>
    </location>
    <ligand>
        <name>Zn(2+)</name>
        <dbReference type="ChEBI" id="CHEBI:29105"/>
        <label>1</label>
    </ligand>
</feature>
<evidence type="ECO:0000256" key="7">
    <source>
        <dbReference type="ARBA" id="ARBA00022833"/>
    </source>
</evidence>
<comment type="similarity">
    <text evidence="11">Belongs to the helicase family. PriA subfamily.</text>
</comment>
<comment type="catalytic activity">
    <reaction evidence="11">
        <text>ATP + H2O = ADP + phosphate + H(+)</text>
        <dbReference type="Rhea" id="RHEA:13065"/>
        <dbReference type="ChEBI" id="CHEBI:15377"/>
        <dbReference type="ChEBI" id="CHEBI:15378"/>
        <dbReference type="ChEBI" id="CHEBI:30616"/>
        <dbReference type="ChEBI" id="CHEBI:43474"/>
        <dbReference type="ChEBI" id="CHEBI:456216"/>
        <dbReference type="EC" id="5.6.2.4"/>
    </reaction>
</comment>
<evidence type="ECO:0000256" key="1">
    <source>
        <dbReference type="ARBA" id="ARBA00022515"/>
    </source>
</evidence>
<comment type="subunit">
    <text evidence="11">Component of the replication restart primosome.</text>
</comment>
<dbReference type="EMBL" id="JACBYF010000010">
    <property type="protein sequence ID" value="NYS47665.1"/>
    <property type="molecule type" value="Genomic_DNA"/>
</dbReference>
<dbReference type="RefSeq" id="WP_179941453.1">
    <property type="nucleotide sequence ID" value="NZ_JACBYF010000010.1"/>
</dbReference>
<dbReference type="InterPro" id="IPR042115">
    <property type="entry name" value="PriA_3primeBD_sf"/>
</dbReference>
<dbReference type="InterPro" id="IPR027417">
    <property type="entry name" value="P-loop_NTPase"/>
</dbReference>
<evidence type="ECO:0000313" key="15">
    <source>
        <dbReference type="Proteomes" id="UP000531840"/>
    </source>
</evidence>
<keyword evidence="5 11" id="KW-0378">Hydrolase</keyword>
<evidence type="ECO:0000256" key="9">
    <source>
        <dbReference type="ARBA" id="ARBA00023125"/>
    </source>
</evidence>
<dbReference type="InterPro" id="IPR041236">
    <property type="entry name" value="PriA_C"/>
</dbReference>
<dbReference type="InterPro" id="IPR014001">
    <property type="entry name" value="Helicase_ATP-bd"/>
</dbReference>
<dbReference type="Pfam" id="PF18319">
    <property type="entry name" value="Zn_ribbon_PriA"/>
    <property type="match status" value="1"/>
</dbReference>
<evidence type="ECO:0000256" key="11">
    <source>
        <dbReference type="HAMAP-Rule" id="MF_00983"/>
    </source>
</evidence>
<dbReference type="SUPFAM" id="SSF52540">
    <property type="entry name" value="P-loop containing nucleoside triphosphate hydrolases"/>
    <property type="match status" value="2"/>
</dbReference>
<keyword evidence="3 11" id="KW-0479">Metal-binding</keyword>
<dbReference type="EC" id="5.6.2.4" evidence="11"/>
<feature type="binding site" evidence="11">
    <location>
        <position position="521"/>
    </location>
    <ligand>
        <name>Zn(2+)</name>
        <dbReference type="ChEBI" id="CHEBI:29105"/>
        <label>2</label>
    </ligand>
</feature>
<keyword evidence="15" id="KW-1185">Reference proteome</keyword>
<evidence type="ECO:0000256" key="8">
    <source>
        <dbReference type="ARBA" id="ARBA00022840"/>
    </source>
</evidence>
<dbReference type="InterPro" id="IPR001650">
    <property type="entry name" value="Helicase_C-like"/>
</dbReference>
<keyword evidence="8 11" id="KW-0067">ATP-binding</keyword>
<keyword evidence="6 11" id="KW-0347">Helicase</keyword>
<dbReference type="InterPro" id="IPR041222">
    <property type="entry name" value="PriA_3primeBD"/>
</dbReference>
<evidence type="ECO:0000256" key="3">
    <source>
        <dbReference type="ARBA" id="ARBA00022723"/>
    </source>
</evidence>
<keyword evidence="7 11" id="KW-0862">Zinc</keyword>
<keyword evidence="10 11" id="KW-0413">Isomerase</keyword>
<dbReference type="Gene3D" id="3.40.1440.60">
    <property type="entry name" value="PriA, 3(prime) DNA-binding domain"/>
    <property type="match status" value="1"/>
</dbReference>
<dbReference type="NCBIfam" id="TIGR00595">
    <property type="entry name" value="priA"/>
    <property type="match status" value="1"/>
</dbReference>
<dbReference type="PROSITE" id="PS51194">
    <property type="entry name" value="HELICASE_CTER"/>
    <property type="match status" value="1"/>
</dbReference>
<sequence length="786" mass="91365">MFARVIVDINNNSLNKTYYYTIPEKYKEYNLKGYRVEVPFGSRKIQGYIVDVIDKIDFDESKIKNLSKIKDDFPVLTEELLLLSDVLADELYCTNIQVIESMIPTILKNKYVEYYKIATENAPQEFLNITNDENIIEKNKLEKLVSKSYLSMLISKKIIKLISISKEQTLSEKTSYIVLNDSVDLKKKRITEKHKLLIDYLKDNNSIEKSKVKEILNLSSYVLNTMLKNELIKIIEKEKEFEDKSLVYINKNTLNEEQAKVYNEIISNINKNKFSEYLLHGVTGSGKTEIYIHLTKKYIDKGKDVIILVPEIILTPQILEKFKNVFGDNIAILHSGLNKKEKYNEWKKIADGKVKICIGTRSAVFAPFKNIGLIIIDEEHEASYKQNETPRYDAKDVAKKRSIYNKSTLVYASATPTVDLYYNFLNFKKKNLLRLNKRYNNMLPDIDIIPVENKEDVISGELLNYIKKTIANKEQVLLFINKRGYTNFIRCFNCQHIYKCENCDISLNYHKIDNTLKCHFCGYSKKIKDVKKCCNSPELVSGIYGIQKVEEFLIKEIPSLKITRMDFDTTRTKGAYDKLLKEFKDGNSNILIGTQMISKGLDFPNITLVGILSVDSIVGMPSFRSNEKLFQLLVQTSGRAGRSEKRGRVIIQSNVDSNIIAYAVKSDYLSFYNYEISRRELLNYPPFYKISFINIKGLDENKVYLASVAIHNFLKEKIDPDKILGPNKSLLYKINNEYTYNIAIRFDENNYKILHKMLNYINNYFKELYKKDNLSIIIDDNPQDYI</sequence>
<name>A0ABX2T366_9BACL</name>
<feature type="binding site" evidence="11">
    <location>
        <position position="500"/>
    </location>
    <ligand>
        <name>Zn(2+)</name>
        <dbReference type="ChEBI" id="CHEBI:29105"/>
        <label>2</label>
    </ligand>
</feature>
<feature type="binding site" evidence="11">
    <location>
        <position position="491"/>
    </location>
    <ligand>
        <name>Zn(2+)</name>
        <dbReference type="ChEBI" id="CHEBI:29105"/>
        <label>1</label>
    </ligand>
</feature>
<dbReference type="Proteomes" id="UP000531840">
    <property type="component" value="Unassembled WGS sequence"/>
</dbReference>
<comment type="cofactor">
    <cofactor evidence="11">
        <name>Zn(2+)</name>
        <dbReference type="ChEBI" id="CHEBI:29105"/>
    </cofactor>
    <text evidence="11">Binds 2 zinc ions per subunit.</text>
</comment>
<evidence type="ECO:0000256" key="4">
    <source>
        <dbReference type="ARBA" id="ARBA00022741"/>
    </source>
</evidence>
<keyword evidence="4 11" id="KW-0547">Nucleotide-binding</keyword>
<comment type="caution">
    <text evidence="11">Lacks conserved residue(s) required for the propagation of feature annotation.</text>
</comment>
<dbReference type="CDD" id="cd17929">
    <property type="entry name" value="DEXHc_priA"/>
    <property type="match status" value="1"/>
</dbReference>
<evidence type="ECO:0000259" key="12">
    <source>
        <dbReference type="PROSITE" id="PS51192"/>
    </source>
</evidence>
<dbReference type="Pfam" id="PF18074">
    <property type="entry name" value="PriA_C"/>
    <property type="match status" value="1"/>
</dbReference>
<dbReference type="InterPro" id="IPR006935">
    <property type="entry name" value="Helicase/UvrB_N"/>
</dbReference>
<feature type="binding site" evidence="11">
    <location>
        <position position="534"/>
    </location>
    <ligand>
        <name>Zn(2+)</name>
        <dbReference type="ChEBI" id="CHEBI:29105"/>
        <label>1</label>
    </ligand>
</feature>
<dbReference type="Gene3D" id="3.40.50.300">
    <property type="entry name" value="P-loop containing nucleotide triphosphate hydrolases"/>
    <property type="match status" value="2"/>
</dbReference>
<organism evidence="14 15">
    <name type="scientific">Gemelliphila palaticanis</name>
    <dbReference type="NCBI Taxonomy" id="81950"/>
    <lineage>
        <taxon>Bacteria</taxon>
        <taxon>Bacillati</taxon>
        <taxon>Bacillota</taxon>
        <taxon>Bacilli</taxon>
        <taxon>Bacillales</taxon>
        <taxon>Gemellaceae</taxon>
        <taxon>Gemelliphila</taxon>
    </lineage>
</organism>
<gene>
    <name evidence="11 14" type="primary">priA</name>
    <name evidence="14" type="ORF">HZY85_05600</name>
</gene>
<feature type="domain" description="Helicase C-terminal" evidence="13">
    <location>
        <begin position="504"/>
        <end position="682"/>
    </location>
</feature>
<reference evidence="14 15" key="1">
    <citation type="submission" date="2020-07" db="EMBL/GenBank/DDBJ databases">
        <title>MOT database genomes.</title>
        <authorList>
            <person name="Joseph S."/>
            <person name="Aduse-Opoku J."/>
            <person name="Hashim A."/>
            <person name="Wade W."/>
            <person name="Curtis M."/>
        </authorList>
    </citation>
    <scope>NUCLEOTIDE SEQUENCE [LARGE SCALE GENOMIC DNA]</scope>
    <source>
        <strain evidence="14 15">CIP 106318</strain>
    </source>
</reference>
<dbReference type="SMART" id="SM00490">
    <property type="entry name" value="HELICc"/>
    <property type="match status" value="1"/>
</dbReference>
<feature type="binding site" evidence="11">
    <location>
        <position position="518"/>
    </location>
    <ligand>
        <name>Zn(2+)</name>
        <dbReference type="ChEBI" id="CHEBI:29105"/>
        <label>2</label>
    </ligand>
</feature>
<dbReference type="Pfam" id="PF17764">
    <property type="entry name" value="PriA_3primeBD"/>
    <property type="match status" value="1"/>
</dbReference>
<keyword evidence="1 11" id="KW-0639">Primosome</keyword>
<dbReference type="PROSITE" id="PS51192">
    <property type="entry name" value="HELICASE_ATP_BIND_1"/>
    <property type="match status" value="1"/>
</dbReference>
<evidence type="ECO:0000256" key="6">
    <source>
        <dbReference type="ARBA" id="ARBA00022806"/>
    </source>
</evidence>
<evidence type="ECO:0000256" key="5">
    <source>
        <dbReference type="ARBA" id="ARBA00022801"/>
    </source>
</evidence>
<proteinExistence type="inferred from homology"/>